<evidence type="ECO:0000256" key="1">
    <source>
        <dbReference type="PROSITE-ProRule" id="PRU00047"/>
    </source>
</evidence>
<evidence type="ECO:0000256" key="3">
    <source>
        <dbReference type="SAM" id="MobiDB-lite"/>
    </source>
</evidence>
<dbReference type="Pfam" id="PF14223">
    <property type="entry name" value="Retrotran_gag_2"/>
    <property type="match status" value="1"/>
</dbReference>
<gene>
    <name evidence="5" type="ORF">Tco_0974714</name>
</gene>
<dbReference type="InterPro" id="IPR036875">
    <property type="entry name" value="Znf_CCHC_sf"/>
</dbReference>
<evidence type="ECO:0000313" key="6">
    <source>
        <dbReference type="Proteomes" id="UP001151760"/>
    </source>
</evidence>
<dbReference type="EMBL" id="BQNB010016164">
    <property type="protein sequence ID" value="GJT48557.1"/>
    <property type="molecule type" value="Genomic_DNA"/>
</dbReference>
<reference evidence="5" key="1">
    <citation type="journal article" date="2022" name="Int. J. Mol. Sci.">
        <title>Draft Genome of Tanacetum Coccineum: Genomic Comparison of Closely Related Tanacetum-Family Plants.</title>
        <authorList>
            <person name="Yamashiro T."/>
            <person name="Shiraishi A."/>
            <person name="Nakayama K."/>
            <person name="Satake H."/>
        </authorList>
    </citation>
    <scope>NUCLEOTIDE SEQUENCE</scope>
</reference>
<sequence>MSTQQDIYAAGSENRPPMLNKENYVPWSSRLLRYAKSRPNGKLIYNSIMNGPYVRRMIPEPGDADREVPVPETFHEQTDDELTVAEIKQMEADDQAIQTILLGLPEDIYAAVDSCETAQEIWLRVQQMMKGSDIGIQEKKAKLFNEWERFTSTDGESIESYYHRFSKLMNDFKRNKHFPEKIASNLKFLNNLQPEWSRHVTIVHQTKDLHTTDYTQLYDFLKYNQKEVDDQRAERLAKTHDPLALMANSNNPFNYPVFHQDQPSPSTYMQQPLPNNNNYNPQPSFNQNYMQQPMPNPEDITDPTTAMNMTLVLMAKAFKLNYSTPTNNNQRISSNPRNRQIAQPGMNMGQDRQMQMNPNGNGNVVAARAEGNAIGNNGNQIRCYNCRGLGHLARNCTVRPRRRDAAYLQTQLLIAQKEEAGIQLQAEEFDLMAAAADLDEIEEVNANCILMANLQQASTSGTQTDKAPVYDSDGSAEVHNYDNCYDNEIFNMFTQEEQYTELLEPIPEPHQVQQNDSNVISDFSSVEQEGGTVDQHPATVEETRAYFESLYNNLALEVEKVNSVNQKMKETNADLTTELARYKNQEKCFEISQEKYDKLERCYQKSVYQEQCLTKKINALHLSSGKQITTLNEEISNLSKQLSTEKSTVSSLLEEKKKLKSDFKIREDELLDKQIQLENKIKELDNILVKTGQSIQTMHMLSPKPDSFYHTEQKMALGYQNPFYLKQAQRKQQSLYNGKVLLEKHDPPVVHDSEETLQLAQESRHRIQESSA</sequence>
<evidence type="ECO:0000313" key="5">
    <source>
        <dbReference type="EMBL" id="GJT48557.1"/>
    </source>
</evidence>
<protein>
    <submittedName>
        <fullName evidence="5">Integrase, catalytic region, zinc finger, CCHC-type containing protein</fullName>
    </submittedName>
</protein>
<feature type="domain" description="CCHC-type" evidence="4">
    <location>
        <begin position="382"/>
        <end position="396"/>
    </location>
</feature>
<dbReference type="SMART" id="SM00343">
    <property type="entry name" value="ZnF_C2HC"/>
    <property type="match status" value="1"/>
</dbReference>
<keyword evidence="1" id="KW-0479">Metal-binding</keyword>
<proteinExistence type="predicted"/>
<keyword evidence="1" id="KW-0862">Zinc</keyword>
<feature type="coiled-coil region" evidence="2">
    <location>
        <begin position="558"/>
        <end position="585"/>
    </location>
</feature>
<reference evidence="5" key="2">
    <citation type="submission" date="2022-01" db="EMBL/GenBank/DDBJ databases">
        <authorList>
            <person name="Yamashiro T."/>
            <person name="Shiraishi A."/>
            <person name="Satake H."/>
            <person name="Nakayama K."/>
        </authorList>
    </citation>
    <scope>NUCLEOTIDE SEQUENCE</scope>
</reference>
<keyword evidence="1" id="KW-0863">Zinc-finger</keyword>
<evidence type="ECO:0000259" key="4">
    <source>
        <dbReference type="PROSITE" id="PS50158"/>
    </source>
</evidence>
<dbReference type="PROSITE" id="PS50158">
    <property type="entry name" value="ZF_CCHC"/>
    <property type="match status" value="1"/>
</dbReference>
<dbReference type="InterPro" id="IPR001878">
    <property type="entry name" value="Znf_CCHC"/>
</dbReference>
<keyword evidence="2" id="KW-0175">Coiled coil</keyword>
<dbReference type="SUPFAM" id="SSF57756">
    <property type="entry name" value="Retrovirus zinc finger-like domains"/>
    <property type="match status" value="1"/>
</dbReference>
<dbReference type="Pfam" id="PF00098">
    <property type="entry name" value="zf-CCHC"/>
    <property type="match status" value="1"/>
</dbReference>
<feature type="coiled-coil region" evidence="2">
    <location>
        <begin position="628"/>
        <end position="687"/>
    </location>
</feature>
<feature type="region of interest" description="Disordered" evidence="3">
    <location>
        <begin position="325"/>
        <end position="344"/>
    </location>
</feature>
<evidence type="ECO:0000256" key="2">
    <source>
        <dbReference type="SAM" id="Coils"/>
    </source>
</evidence>
<name>A0ABQ5ECH8_9ASTR</name>
<keyword evidence="6" id="KW-1185">Reference proteome</keyword>
<feature type="compositionally biased region" description="Polar residues" evidence="3">
    <location>
        <begin position="325"/>
        <end position="341"/>
    </location>
</feature>
<dbReference type="Proteomes" id="UP001151760">
    <property type="component" value="Unassembled WGS sequence"/>
</dbReference>
<comment type="caution">
    <text evidence="5">The sequence shown here is derived from an EMBL/GenBank/DDBJ whole genome shotgun (WGS) entry which is preliminary data.</text>
</comment>
<dbReference type="Gene3D" id="4.10.60.10">
    <property type="entry name" value="Zinc finger, CCHC-type"/>
    <property type="match status" value="1"/>
</dbReference>
<accession>A0ABQ5ECH8</accession>
<organism evidence="5 6">
    <name type="scientific">Tanacetum coccineum</name>
    <dbReference type="NCBI Taxonomy" id="301880"/>
    <lineage>
        <taxon>Eukaryota</taxon>
        <taxon>Viridiplantae</taxon>
        <taxon>Streptophyta</taxon>
        <taxon>Embryophyta</taxon>
        <taxon>Tracheophyta</taxon>
        <taxon>Spermatophyta</taxon>
        <taxon>Magnoliopsida</taxon>
        <taxon>eudicotyledons</taxon>
        <taxon>Gunneridae</taxon>
        <taxon>Pentapetalae</taxon>
        <taxon>asterids</taxon>
        <taxon>campanulids</taxon>
        <taxon>Asterales</taxon>
        <taxon>Asteraceae</taxon>
        <taxon>Asteroideae</taxon>
        <taxon>Anthemideae</taxon>
        <taxon>Anthemidinae</taxon>
        <taxon>Tanacetum</taxon>
    </lineage>
</organism>